<evidence type="ECO:0000256" key="9">
    <source>
        <dbReference type="ARBA" id="ARBA00023136"/>
    </source>
</evidence>
<dbReference type="CDD" id="cd13999">
    <property type="entry name" value="STKc_MAP3K-like"/>
    <property type="match status" value="1"/>
</dbReference>
<dbReference type="PANTHER" id="PTHR44329">
    <property type="entry name" value="SERINE/THREONINE-PROTEIN KINASE TNNI3K-RELATED"/>
    <property type="match status" value="1"/>
</dbReference>
<feature type="domain" description="Protein kinase" evidence="14">
    <location>
        <begin position="65"/>
        <end position="323"/>
    </location>
</feature>
<dbReference type="SMART" id="SM00220">
    <property type="entry name" value="S_TKc"/>
    <property type="match status" value="1"/>
</dbReference>
<evidence type="ECO:0000256" key="3">
    <source>
        <dbReference type="ARBA" id="ARBA00012513"/>
    </source>
</evidence>
<dbReference type="AlphaFoldDB" id="A0A7S0RF32"/>
<keyword evidence="9" id="KW-0472">Membrane</keyword>
<dbReference type="InterPro" id="IPR008271">
    <property type="entry name" value="Ser/Thr_kinase_AS"/>
</dbReference>
<reference evidence="15" key="1">
    <citation type="submission" date="2021-01" db="EMBL/GenBank/DDBJ databases">
        <authorList>
            <person name="Corre E."/>
            <person name="Pelletier E."/>
            <person name="Niang G."/>
            <person name="Scheremetjew M."/>
            <person name="Finn R."/>
            <person name="Kale V."/>
            <person name="Holt S."/>
            <person name="Cochrane G."/>
            <person name="Meng A."/>
            <person name="Brown T."/>
            <person name="Cohen L."/>
        </authorList>
    </citation>
    <scope>NUCLEOTIDE SEQUENCE</scope>
    <source>
        <strain evidence="15">SAG 11-49</strain>
    </source>
</reference>
<dbReference type="InterPro" id="IPR011009">
    <property type="entry name" value="Kinase-like_dom_sf"/>
</dbReference>
<dbReference type="EC" id="2.7.11.1" evidence="3"/>
<feature type="binding site" evidence="12">
    <location>
        <position position="92"/>
    </location>
    <ligand>
        <name>ATP</name>
        <dbReference type="ChEBI" id="CHEBI:30616"/>
    </ligand>
</feature>
<dbReference type="GO" id="GO:0005524">
    <property type="term" value="F:ATP binding"/>
    <property type="evidence" value="ECO:0007669"/>
    <property type="project" value="UniProtKB-UniRule"/>
</dbReference>
<sequence length="339" mass="36988">MPAPAVTSGGGFAPGVGQGGYGAGGQAGSGDGSMLATMTSGSNMLNLQVPIGQPGYAWEIDPAEIDFGQRIGVGSYGEVFKGVWRGTEVAVKRFLEQNLSPATVRDFRAEVSIMSRLRHPNVVLFMGAVVQPSHLAIVTEFVPRGSLFRLLHRAHRARVEIDPRRRLAMAQDIAKGMNYLHSCRPMIVHRDLKSPNLLVDRDWTVKVCDFGLSQVKSETYLTAKSHGGTPEWMAPEILRNERCDEKSDVFSYGVIVWELVTNSEPWANLNPMAVVGAVGFNGQRLELPDDIAPEVVALIRDCWADRPEHRPSFGDILGRLAKLGQLAPSMSRIVEQSSG</sequence>
<dbReference type="Gene3D" id="3.30.200.20">
    <property type="entry name" value="Phosphorylase Kinase, domain 1"/>
    <property type="match status" value="1"/>
</dbReference>
<evidence type="ECO:0000256" key="11">
    <source>
        <dbReference type="ARBA" id="ARBA00048679"/>
    </source>
</evidence>
<evidence type="ECO:0000256" key="13">
    <source>
        <dbReference type="RuleBase" id="RU000304"/>
    </source>
</evidence>
<keyword evidence="8 12" id="KW-0067">ATP-binding</keyword>
<dbReference type="PANTHER" id="PTHR44329:SF298">
    <property type="entry name" value="MIXED LINEAGE KINASE DOMAIN-LIKE PROTEIN"/>
    <property type="match status" value="1"/>
</dbReference>
<comment type="subcellular location">
    <subcellularLocation>
        <location evidence="1">Membrane</location>
    </subcellularLocation>
</comment>
<comment type="similarity">
    <text evidence="2">Belongs to the protein kinase superfamily. TKL Ser/Thr protein kinase family. RAF subfamily.</text>
</comment>
<dbReference type="FunFam" id="1.10.510.10:FF:000476">
    <property type="entry name" value="PAS domain-containing protein tyrosine kinase family protein"/>
    <property type="match status" value="1"/>
</dbReference>
<dbReference type="PRINTS" id="PR00109">
    <property type="entry name" value="TYRKINASE"/>
</dbReference>
<evidence type="ECO:0000256" key="1">
    <source>
        <dbReference type="ARBA" id="ARBA00004370"/>
    </source>
</evidence>
<evidence type="ECO:0000259" key="14">
    <source>
        <dbReference type="PROSITE" id="PS50011"/>
    </source>
</evidence>
<gene>
    <name evidence="15" type="ORF">CLEI1391_LOCUS7071</name>
</gene>
<dbReference type="PROSITE" id="PS00108">
    <property type="entry name" value="PROTEIN_KINASE_ST"/>
    <property type="match status" value="1"/>
</dbReference>
<name>A0A7S0RF32_9CHLO</name>
<keyword evidence="5" id="KW-0808">Transferase</keyword>
<keyword evidence="4 13" id="KW-0723">Serine/threonine-protein kinase</keyword>
<dbReference type="Gene3D" id="1.10.510.10">
    <property type="entry name" value="Transferase(Phosphotransferase) domain 1"/>
    <property type="match status" value="1"/>
</dbReference>
<evidence type="ECO:0000256" key="5">
    <source>
        <dbReference type="ARBA" id="ARBA00022679"/>
    </source>
</evidence>
<dbReference type="GO" id="GO:0016020">
    <property type="term" value="C:membrane"/>
    <property type="evidence" value="ECO:0007669"/>
    <property type="project" value="UniProtKB-SubCell"/>
</dbReference>
<evidence type="ECO:0000256" key="12">
    <source>
        <dbReference type="PROSITE-ProRule" id="PRU10141"/>
    </source>
</evidence>
<protein>
    <recommendedName>
        <fullName evidence="3">non-specific serine/threonine protein kinase</fullName>
        <ecNumber evidence="3">2.7.11.1</ecNumber>
    </recommendedName>
</protein>
<evidence type="ECO:0000256" key="10">
    <source>
        <dbReference type="ARBA" id="ARBA00047899"/>
    </source>
</evidence>
<dbReference type="InterPro" id="IPR001245">
    <property type="entry name" value="Ser-Thr/Tyr_kinase_cat_dom"/>
</dbReference>
<evidence type="ECO:0000313" key="15">
    <source>
        <dbReference type="EMBL" id="CAD8675757.1"/>
    </source>
</evidence>
<evidence type="ECO:0000256" key="6">
    <source>
        <dbReference type="ARBA" id="ARBA00022741"/>
    </source>
</evidence>
<dbReference type="EMBL" id="HBFB01012517">
    <property type="protein sequence ID" value="CAD8675757.1"/>
    <property type="molecule type" value="Transcribed_RNA"/>
</dbReference>
<dbReference type="Pfam" id="PF07714">
    <property type="entry name" value="PK_Tyr_Ser-Thr"/>
    <property type="match status" value="1"/>
</dbReference>
<dbReference type="GO" id="GO:0004674">
    <property type="term" value="F:protein serine/threonine kinase activity"/>
    <property type="evidence" value="ECO:0007669"/>
    <property type="project" value="UniProtKB-KW"/>
</dbReference>
<evidence type="ECO:0000256" key="7">
    <source>
        <dbReference type="ARBA" id="ARBA00022777"/>
    </source>
</evidence>
<dbReference type="InterPro" id="IPR051681">
    <property type="entry name" value="Ser/Thr_Kinases-Pseudokinases"/>
</dbReference>
<keyword evidence="6 12" id="KW-0547">Nucleotide-binding</keyword>
<evidence type="ECO:0000256" key="4">
    <source>
        <dbReference type="ARBA" id="ARBA00022527"/>
    </source>
</evidence>
<evidence type="ECO:0000256" key="2">
    <source>
        <dbReference type="ARBA" id="ARBA00010507"/>
    </source>
</evidence>
<dbReference type="InterPro" id="IPR000719">
    <property type="entry name" value="Prot_kinase_dom"/>
</dbReference>
<dbReference type="FunFam" id="3.30.200.20:FF:000060">
    <property type="entry name" value="Serine/threonine-protein kinase isoform 1"/>
    <property type="match status" value="1"/>
</dbReference>
<accession>A0A7S0RF32</accession>
<comment type="catalytic activity">
    <reaction evidence="10">
        <text>L-threonyl-[protein] + ATP = O-phospho-L-threonyl-[protein] + ADP + H(+)</text>
        <dbReference type="Rhea" id="RHEA:46608"/>
        <dbReference type="Rhea" id="RHEA-COMP:11060"/>
        <dbReference type="Rhea" id="RHEA-COMP:11605"/>
        <dbReference type="ChEBI" id="CHEBI:15378"/>
        <dbReference type="ChEBI" id="CHEBI:30013"/>
        <dbReference type="ChEBI" id="CHEBI:30616"/>
        <dbReference type="ChEBI" id="CHEBI:61977"/>
        <dbReference type="ChEBI" id="CHEBI:456216"/>
        <dbReference type="EC" id="2.7.11.1"/>
    </reaction>
</comment>
<dbReference type="InterPro" id="IPR017441">
    <property type="entry name" value="Protein_kinase_ATP_BS"/>
</dbReference>
<dbReference type="PROSITE" id="PS00107">
    <property type="entry name" value="PROTEIN_KINASE_ATP"/>
    <property type="match status" value="1"/>
</dbReference>
<evidence type="ECO:0000256" key="8">
    <source>
        <dbReference type="ARBA" id="ARBA00022840"/>
    </source>
</evidence>
<comment type="catalytic activity">
    <reaction evidence="11">
        <text>L-seryl-[protein] + ATP = O-phospho-L-seryl-[protein] + ADP + H(+)</text>
        <dbReference type="Rhea" id="RHEA:17989"/>
        <dbReference type="Rhea" id="RHEA-COMP:9863"/>
        <dbReference type="Rhea" id="RHEA-COMP:11604"/>
        <dbReference type="ChEBI" id="CHEBI:15378"/>
        <dbReference type="ChEBI" id="CHEBI:29999"/>
        <dbReference type="ChEBI" id="CHEBI:30616"/>
        <dbReference type="ChEBI" id="CHEBI:83421"/>
        <dbReference type="ChEBI" id="CHEBI:456216"/>
        <dbReference type="EC" id="2.7.11.1"/>
    </reaction>
</comment>
<dbReference type="PROSITE" id="PS50011">
    <property type="entry name" value="PROTEIN_KINASE_DOM"/>
    <property type="match status" value="1"/>
</dbReference>
<proteinExistence type="inferred from homology"/>
<keyword evidence="7" id="KW-0418">Kinase</keyword>
<dbReference type="SUPFAM" id="SSF56112">
    <property type="entry name" value="Protein kinase-like (PK-like)"/>
    <property type="match status" value="1"/>
</dbReference>
<organism evidence="15">
    <name type="scientific">Chlamydomonas leiostraca</name>
    <dbReference type="NCBI Taxonomy" id="1034604"/>
    <lineage>
        <taxon>Eukaryota</taxon>
        <taxon>Viridiplantae</taxon>
        <taxon>Chlorophyta</taxon>
        <taxon>core chlorophytes</taxon>
        <taxon>Chlorophyceae</taxon>
        <taxon>CS clade</taxon>
        <taxon>Chlamydomonadales</taxon>
        <taxon>Chlamydomonadaceae</taxon>
        <taxon>Chlamydomonas</taxon>
    </lineage>
</organism>